<name>A0A9X8WQI2_CLODI</name>
<proteinExistence type="predicted"/>
<comment type="caution">
    <text evidence="1">The sequence shown here is derived from an EMBL/GenBank/DDBJ whole genome shotgun (WGS) entry which is preliminary data.</text>
</comment>
<reference evidence="1 2" key="1">
    <citation type="submission" date="2017-02" db="EMBL/GenBank/DDBJ databases">
        <authorList>
            <consortium name="Pathogen Informatics"/>
        </authorList>
    </citation>
    <scope>NUCLEOTIDE SEQUENCE [LARGE SCALE GENOMIC DNA]</scope>
    <source>
        <strain evidence="1 2">VRECD0157</strain>
    </source>
</reference>
<organism evidence="1 2">
    <name type="scientific">Clostridioides difficile</name>
    <name type="common">Peptoclostridium difficile</name>
    <dbReference type="NCBI Taxonomy" id="1496"/>
    <lineage>
        <taxon>Bacteria</taxon>
        <taxon>Bacillati</taxon>
        <taxon>Bacillota</taxon>
        <taxon>Clostridia</taxon>
        <taxon>Peptostreptococcales</taxon>
        <taxon>Peptostreptococcaceae</taxon>
        <taxon>Clostridioides</taxon>
    </lineage>
</organism>
<dbReference type="Proteomes" id="UP000189137">
    <property type="component" value="Unassembled WGS sequence"/>
</dbReference>
<protein>
    <submittedName>
        <fullName evidence="1">Uncharacterized protein</fullName>
    </submittedName>
</protein>
<evidence type="ECO:0000313" key="2">
    <source>
        <dbReference type="Proteomes" id="UP000189137"/>
    </source>
</evidence>
<dbReference type="AlphaFoldDB" id="A0A9X8WQI2"/>
<sequence length="37" mass="4543">MEEIKQEIIEVIKKLDIHNDKRSLLMIKNYIISFLKR</sequence>
<accession>A0A9X8WQI2</accession>
<evidence type="ECO:0000313" key="1">
    <source>
        <dbReference type="EMBL" id="SJS38926.1"/>
    </source>
</evidence>
<dbReference type="EMBL" id="FUPS01000006">
    <property type="protein sequence ID" value="SJS38926.1"/>
    <property type="molecule type" value="Genomic_DNA"/>
</dbReference>
<gene>
    <name evidence="1" type="ORF">SAMEA3375112_01952</name>
</gene>